<dbReference type="InterPro" id="IPR013320">
    <property type="entry name" value="ConA-like_dom_sf"/>
</dbReference>
<evidence type="ECO:0000313" key="5">
    <source>
        <dbReference type="EMBL" id="KAJ8609754.1"/>
    </source>
</evidence>
<dbReference type="Gene3D" id="2.60.120.200">
    <property type="match status" value="1"/>
</dbReference>
<dbReference type="GO" id="GO:0004553">
    <property type="term" value="F:hydrolase activity, hydrolyzing O-glycosyl compounds"/>
    <property type="evidence" value="ECO:0007669"/>
    <property type="project" value="InterPro"/>
</dbReference>
<keyword evidence="2" id="KW-0812">Transmembrane</keyword>
<feature type="transmembrane region" description="Helical" evidence="2">
    <location>
        <begin position="450"/>
        <end position="472"/>
    </location>
</feature>
<evidence type="ECO:0000256" key="2">
    <source>
        <dbReference type="SAM" id="Phobius"/>
    </source>
</evidence>
<dbReference type="InterPro" id="IPR000757">
    <property type="entry name" value="Beta-glucanase-like"/>
</dbReference>
<keyword evidence="2" id="KW-1133">Transmembrane helix</keyword>
<name>A0AAD7UL61_9STRA</name>
<feature type="transmembrane region" description="Helical" evidence="2">
    <location>
        <begin position="753"/>
        <end position="771"/>
    </location>
</feature>
<feature type="transmembrane region" description="Helical" evidence="2">
    <location>
        <begin position="484"/>
        <end position="505"/>
    </location>
</feature>
<evidence type="ECO:0000259" key="4">
    <source>
        <dbReference type="Pfam" id="PF00722"/>
    </source>
</evidence>
<dbReference type="SUPFAM" id="SSF53448">
    <property type="entry name" value="Nucleotide-diphospho-sugar transferases"/>
    <property type="match status" value="1"/>
</dbReference>
<evidence type="ECO:0000259" key="3">
    <source>
        <dbReference type="Pfam" id="PF00535"/>
    </source>
</evidence>
<feature type="domain" description="GH16" evidence="4">
    <location>
        <begin position="135"/>
        <end position="254"/>
    </location>
</feature>
<dbReference type="Pfam" id="PF00535">
    <property type="entry name" value="Glycos_transf_2"/>
    <property type="match status" value="1"/>
</dbReference>
<feature type="transmembrane region" description="Helical" evidence="2">
    <location>
        <begin position="791"/>
        <end position="810"/>
    </location>
</feature>
<dbReference type="AlphaFoldDB" id="A0AAD7UL61"/>
<keyword evidence="6" id="KW-1185">Reference proteome</keyword>
<gene>
    <name evidence="5" type="ORF">CTAYLR_009250</name>
</gene>
<keyword evidence="2" id="KW-0472">Membrane</keyword>
<accession>A0AAD7UL61</accession>
<comment type="caution">
    <text evidence="5">The sequence shown here is derived from an EMBL/GenBank/DDBJ whole genome shotgun (WGS) entry which is preliminary data.</text>
</comment>
<feature type="domain" description="Glycosyltransferase 2-like" evidence="3">
    <location>
        <begin position="524"/>
        <end position="621"/>
    </location>
</feature>
<feature type="transmembrane region" description="Helical" evidence="2">
    <location>
        <begin position="822"/>
        <end position="840"/>
    </location>
</feature>
<dbReference type="InterPro" id="IPR001173">
    <property type="entry name" value="Glyco_trans_2-like"/>
</dbReference>
<dbReference type="Proteomes" id="UP001230188">
    <property type="component" value="Unassembled WGS sequence"/>
</dbReference>
<dbReference type="Gene3D" id="3.90.550.10">
    <property type="entry name" value="Spore Coat Polysaccharide Biosynthesis Protein SpsA, Chain A"/>
    <property type="match status" value="1"/>
</dbReference>
<dbReference type="InterPro" id="IPR029044">
    <property type="entry name" value="Nucleotide-diphossugar_trans"/>
</dbReference>
<evidence type="ECO:0000256" key="1">
    <source>
        <dbReference type="SAM" id="MobiDB-lite"/>
    </source>
</evidence>
<reference evidence="5" key="1">
    <citation type="submission" date="2023-01" db="EMBL/GenBank/DDBJ databases">
        <title>Metagenome sequencing of chrysophaentin producing Chrysophaeum taylorii.</title>
        <authorList>
            <person name="Davison J."/>
            <person name="Bewley C."/>
        </authorList>
    </citation>
    <scope>NUCLEOTIDE SEQUENCE</scope>
    <source>
        <strain evidence="5">NIES-1699</strain>
    </source>
</reference>
<organism evidence="5 6">
    <name type="scientific">Chrysophaeum taylorii</name>
    <dbReference type="NCBI Taxonomy" id="2483200"/>
    <lineage>
        <taxon>Eukaryota</taxon>
        <taxon>Sar</taxon>
        <taxon>Stramenopiles</taxon>
        <taxon>Ochrophyta</taxon>
        <taxon>Pelagophyceae</taxon>
        <taxon>Pelagomonadales</taxon>
        <taxon>Pelagomonadaceae</taxon>
        <taxon>Chrysophaeum</taxon>
    </lineage>
</organism>
<dbReference type="CDD" id="cd00761">
    <property type="entry name" value="Glyco_tranf_GTA_type"/>
    <property type="match status" value="1"/>
</dbReference>
<dbReference type="GO" id="GO:0005975">
    <property type="term" value="P:carbohydrate metabolic process"/>
    <property type="evidence" value="ECO:0007669"/>
    <property type="project" value="InterPro"/>
</dbReference>
<feature type="transmembrane region" description="Helical" evidence="2">
    <location>
        <begin position="386"/>
        <end position="410"/>
    </location>
</feature>
<evidence type="ECO:0000313" key="6">
    <source>
        <dbReference type="Proteomes" id="UP001230188"/>
    </source>
</evidence>
<sequence length="944" mass="106076">MYASEEGAPLVVKPSSSSSEEEEEVEGCCVSEETPWATSTGRRVALVVGIGASFVGLSVLFISQVEVRGFEEVKIGGDFVTSFDRTTPFACTPRRCQWTNGNAFCVDCDEVAFGVPFEGSRNLSGAEITLRGNSECSCESSNVAAGHLSTREYFGYGRAVATARFLGEARGSSAQIACFALFSELGGKSSRDEMNFCVDTKTRRRLSLSWVKGSFTHSITYDPGFDPRAEFREYALEWNATAMRWAVDGEIAYERMEGGCGRGPAIENATSVTYSKYENGEWHYEDFFGDECEFSFDPSSSSTLTEPMQIRFVAHPLGAVSSDDIFSRTDLVSVSYENHLDDRWRSKWDGYRYDCWTRVGGDSKKLRSGDCGKYGVRYFLNLAKDFFPWILALILGVFCGTIFGTCARLSRRQQQQQQQKTKKSNLAAAASWTPVGIAGIYAPRGSRTRCVLWVLFLAILAASFAPFAKSWWHLLSLRETEASFFNTVVLGLALMQTFHFIALLFTPLPSGTNKTNNIAGLVGVVIPCHRSAKEIAKTIESVLAAGILKQHVVVVDNANAQTPPDNTMEVVSGYGVHYQYVPIGLKSLALKKGVAALPATAKFVLHIDDDTILPESMIFDGRHFDTDPAVCAVSYGIVCFRDGTVQRLVDFELALWSHWRLYRAKHAATAWFCHGIAGLWRRDRLAAALEQHPYLPFGEDGWLGAISLANGDRISQELRCSVVTFAPPRLFPGGSRLQGYGAASVWKQRSMRWFVNAPRRLPYIALWFLFYSSSDRSFVADLLFRVEVARHVVITMVILAYPCFLLRVFFDNTWLDLLYLKLVLFVLDLLLYAGINYILWRDHRARASLDTVLLYPFYRTFLRAAYVFGHWRCILYYIPCVPMRTGEYLTADDPFFFFKPTFANFFKWLTSRPFYYVPDRTPINYQQPADAKKLLASENNPFET</sequence>
<feature type="region of interest" description="Disordered" evidence="1">
    <location>
        <begin position="1"/>
        <end position="31"/>
    </location>
</feature>
<dbReference type="Pfam" id="PF00722">
    <property type="entry name" value="Glyco_hydro_16"/>
    <property type="match status" value="1"/>
</dbReference>
<dbReference type="SUPFAM" id="SSF49899">
    <property type="entry name" value="Concanavalin A-like lectins/glucanases"/>
    <property type="match status" value="1"/>
</dbReference>
<protein>
    <submittedName>
        <fullName evidence="5">Uncharacterized protein</fullName>
    </submittedName>
</protein>
<dbReference type="EMBL" id="JAQMWT010000133">
    <property type="protein sequence ID" value="KAJ8609754.1"/>
    <property type="molecule type" value="Genomic_DNA"/>
</dbReference>
<proteinExistence type="predicted"/>